<proteinExistence type="predicted"/>
<accession>A0A1V9FVQ1</accession>
<dbReference type="AlphaFoldDB" id="A0A1V9FVQ1"/>
<dbReference type="STRING" id="1703345.A3860_29130"/>
<dbReference type="OrthoDB" id="666621at2"/>
<dbReference type="Proteomes" id="UP000192796">
    <property type="component" value="Unassembled WGS sequence"/>
</dbReference>
<feature type="transmembrane region" description="Helical" evidence="1">
    <location>
        <begin position="25"/>
        <end position="45"/>
    </location>
</feature>
<protein>
    <submittedName>
        <fullName evidence="2">Uncharacterized protein</fullName>
    </submittedName>
</protein>
<evidence type="ECO:0000313" key="3">
    <source>
        <dbReference type="Proteomes" id="UP000192796"/>
    </source>
</evidence>
<keyword evidence="1" id="KW-1133">Transmembrane helix</keyword>
<comment type="caution">
    <text evidence="2">The sequence shown here is derived from an EMBL/GenBank/DDBJ whole genome shotgun (WGS) entry which is preliminary data.</text>
</comment>
<dbReference type="RefSeq" id="WP_081149470.1">
    <property type="nucleotide sequence ID" value="NZ_LVYD01000051.1"/>
</dbReference>
<keyword evidence="1" id="KW-0472">Membrane</keyword>
<name>A0A1V9FVQ1_9BACT</name>
<dbReference type="EMBL" id="LVYD01000051">
    <property type="protein sequence ID" value="OQP62423.1"/>
    <property type="molecule type" value="Genomic_DNA"/>
</dbReference>
<reference evidence="2 3" key="1">
    <citation type="submission" date="2016-03" db="EMBL/GenBank/DDBJ databases">
        <title>Niastella vici sp. nov., isolated from farmland soil.</title>
        <authorList>
            <person name="Chen L."/>
            <person name="Wang D."/>
            <person name="Yang S."/>
            <person name="Wang G."/>
        </authorList>
    </citation>
    <scope>NUCLEOTIDE SEQUENCE [LARGE SCALE GENOMIC DNA]</scope>
    <source>
        <strain evidence="2 3">DJ57</strain>
    </source>
</reference>
<sequence length="176" mass="19389">MKNPAIREAVKEKGPEKAIQETKSSLRWIIFVPFIIVLGVLAAISRSGESSPTDRIEAAKTGKQGAVTGGDASVKKMVRNNITSLVKAESNDYDSRSLGGISNLEITVNNPTDYTLDKVRVKIMYIKANGNIHETKYEDFYFIRPNTTATHRIADTKRGTSVKYEIATIRSKALGL</sequence>
<evidence type="ECO:0000313" key="2">
    <source>
        <dbReference type="EMBL" id="OQP62423.1"/>
    </source>
</evidence>
<evidence type="ECO:0000256" key="1">
    <source>
        <dbReference type="SAM" id="Phobius"/>
    </source>
</evidence>
<gene>
    <name evidence="2" type="ORF">A3860_29130</name>
</gene>
<keyword evidence="3" id="KW-1185">Reference proteome</keyword>
<organism evidence="2 3">
    <name type="scientific">Niastella vici</name>
    <dbReference type="NCBI Taxonomy" id="1703345"/>
    <lineage>
        <taxon>Bacteria</taxon>
        <taxon>Pseudomonadati</taxon>
        <taxon>Bacteroidota</taxon>
        <taxon>Chitinophagia</taxon>
        <taxon>Chitinophagales</taxon>
        <taxon>Chitinophagaceae</taxon>
        <taxon>Niastella</taxon>
    </lineage>
</organism>
<keyword evidence="1" id="KW-0812">Transmembrane</keyword>